<feature type="domain" description="PX" evidence="4">
    <location>
        <begin position="184"/>
        <end position="242"/>
    </location>
</feature>
<reference evidence="5 6" key="1">
    <citation type="submission" date="2024-02" db="EMBL/GenBank/DDBJ databases">
        <authorList>
            <person name="Chen Y."/>
            <person name="Shah S."/>
            <person name="Dougan E. K."/>
            <person name="Thang M."/>
            <person name="Chan C."/>
        </authorList>
    </citation>
    <scope>NUCLEOTIDE SEQUENCE [LARGE SCALE GENOMIC DNA]</scope>
</reference>
<dbReference type="Pfam" id="PF00787">
    <property type="entry name" value="PX"/>
    <property type="match status" value="1"/>
</dbReference>
<dbReference type="Gene3D" id="3.30.1520.10">
    <property type="entry name" value="Phox-like domain"/>
    <property type="match status" value="1"/>
</dbReference>
<dbReference type="Gene3D" id="1.25.40.10">
    <property type="entry name" value="Tetratricopeptide repeat domain"/>
    <property type="match status" value="2"/>
</dbReference>
<dbReference type="PROSITE" id="PS51375">
    <property type="entry name" value="PPR"/>
    <property type="match status" value="5"/>
</dbReference>
<dbReference type="Pfam" id="PF13041">
    <property type="entry name" value="PPR_2"/>
    <property type="match status" value="2"/>
</dbReference>
<gene>
    <name evidence="5" type="ORF">CCMP2556_LOCUS52371</name>
</gene>
<proteinExistence type="predicted"/>
<keyword evidence="6" id="KW-1185">Reference proteome</keyword>
<evidence type="ECO:0000256" key="3">
    <source>
        <dbReference type="SAM" id="MobiDB-lite"/>
    </source>
</evidence>
<name>A0ABP0SLF0_9DINO</name>
<feature type="repeat" description="PPR" evidence="2">
    <location>
        <begin position="611"/>
        <end position="645"/>
    </location>
</feature>
<keyword evidence="1" id="KW-0677">Repeat</keyword>
<evidence type="ECO:0000313" key="6">
    <source>
        <dbReference type="Proteomes" id="UP001642484"/>
    </source>
</evidence>
<dbReference type="NCBIfam" id="TIGR00756">
    <property type="entry name" value="PPR"/>
    <property type="match status" value="4"/>
</dbReference>
<dbReference type="EMBL" id="CAXAMN010027805">
    <property type="protein sequence ID" value="CAK9113090.1"/>
    <property type="molecule type" value="Genomic_DNA"/>
</dbReference>
<evidence type="ECO:0000256" key="2">
    <source>
        <dbReference type="PROSITE-ProRule" id="PRU00708"/>
    </source>
</evidence>
<dbReference type="SUPFAM" id="SSF64268">
    <property type="entry name" value="PX domain"/>
    <property type="match status" value="1"/>
</dbReference>
<dbReference type="Pfam" id="PF13812">
    <property type="entry name" value="PPR_3"/>
    <property type="match status" value="1"/>
</dbReference>
<accession>A0ABP0SLF0</accession>
<dbReference type="InterPro" id="IPR036871">
    <property type="entry name" value="PX_dom_sf"/>
</dbReference>
<feature type="repeat" description="PPR" evidence="2">
    <location>
        <begin position="471"/>
        <end position="505"/>
    </location>
</feature>
<feature type="repeat" description="PPR" evidence="2">
    <location>
        <begin position="576"/>
        <end position="610"/>
    </location>
</feature>
<feature type="repeat" description="PPR" evidence="2">
    <location>
        <begin position="506"/>
        <end position="540"/>
    </location>
</feature>
<dbReference type="PANTHER" id="PTHR47447:SF17">
    <property type="entry name" value="OS12G0638900 PROTEIN"/>
    <property type="match status" value="1"/>
</dbReference>
<evidence type="ECO:0000313" key="5">
    <source>
        <dbReference type="EMBL" id="CAK9113090.1"/>
    </source>
</evidence>
<feature type="region of interest" description="Disordered" evidence="3">
    <location>
        <begin position="680"/>
        <end position="704"/>
    </location>
</feature>
<dbReference type="PANTHER" id="PTHR47447">
    <property type="entry name" value="OS03G0856100 PROTEIN"/>
    <property type="match status" value="1"/>
</dbReference>
<dbReference type="CDD" id="cd06093">
    <property type="entry name" value="PX_domain"/>
    <property type="match status" value="1"/>
</dbReference>
<evidence type="ECO:0000259" key="4">
    <source>
        <dbReference type="Pfam" id="PF00787"/>
    </source>
</evidence>
<protein>
    <recommendedName>
        <fullName evidence="4">PX domain-containing protein</fullName>
    </recommendedName>
</protein>
<dbReference type="InterPro" id="IPR011990">
    <property type="entry name" value="TPR-like_helical_dom_sf"/>
</dbReference>
<dbReference type="InterPro" id="IPR002885">
    <property type="entry name" value="PPR_rpt"/>
</dbReference>
<sequence>MIEVTFDAHLPESLESFNADFNIMNFADQACQFALCHLTTCAVAAMGWGGWGKGKGYHHHHHPVERAVAEVAVLGGAALAGAAVASAVAAPRRPAPVVREVVVTPAPVAVAPVMGTPVAATPVVVYKGKGKGKGWKGKGKGVTEVLEVPPLGVSAVGIPASGLSKQQGVTFFSVDVVPEKGERLHRMAPHGWISQDFPPKHLFSCEGAKLEDRRHGLERWLTRILNDPHSRGLWCLELRGFLEVGGVHTLPDTAPAPPSASAPEPEGQVLEITIPAGVTSGQSLSVTVPDGRQLTFCVPPEAAASASLQLWFDPVAGTVSPMDEDPPDLIDPEEACRYASHCASRKVVLLYYLGPSVAVASLCPRGDPSKTYEVRITEDTVIVYLNDACELYLQASGIDVPDGLAQSAARSAVRRGVRRCKARFTQTLAAMPRNSGPGVFTSILAKLARERRWWDVDAVFAEMTARNIKPNRIHLNAAINVFAKARRPQKAEEWLIWMQDNDLKPNEVSYNSVINACAQTGYVERAEMWLGRMLEAGVQANEVSYNSVINACAQKGRVSRAEMWLEKMLAAGVKTDAFSYNSVINACAQRRDIERAETWLEKMLSEGIQADEVSYSSVIKACVQKGELDLAGYWLERMAAAGLQANEVTYNTVAGACLAAGDKERLERWRKLMRLEESTVLKDPPLQKPSRPSSCTTKNLDEVDQDILSEVLPKGLPDA</sequence>
<dbReference type="Proteomes" id="UP001642484">
    <property type="component" value="Unassembled WGS sequence"/>
</dbReference>
<dbReference type="InterPro" id="IPR001683">
    <property type="entry name" value="PX_dom"/>
</dbReference>
<feature type="repeat" description="PPR" evidence="2">
    <location>
        <begin position="541"/>
        <end position="575"/>
    </location>
</feature>
<evidence type="ECO:0000256" key="1">
    <source>
        <dbReference type="ARBA" id="ARBA00022737"/>
    </source>
</evidence>
<comment type="caution">
    <text evidence="5">The sequence shown here is derived from an EMBL/GenBank/DDBJ whole genome shotgun (WGS) entry which is preliminary data.</text>
</comment>
<organism evidence="5 6">
    <name type="scientific">Durusdinium trenchii</name>
    <dbReference type="NCBI Taxonomy" id="1381693"/>
    <lineage>
        <taxon>Eukaryota</taxon>
        <taxon>Sar</taxon>
        <taxon>Alveolata</taxon>
        <taxon>Dinophyceae</taxon>
        <taxon>Suessiales</taxon>
        <taxon>Symbiodiniaceae</taxon>
        <taxon>Durusdinium</taxon>
    </lineage>
</organism>